<feature type="transmembrane region" description="Helical" evidence="1">
    <location>
        <begin position="24"/>
        <end position="43"/>
    </location>
</feature>
<keyword evidence="1" id="KW-0472">Membrane</keyword>
<dbReference type="Proteomes" id="UP000494218">
    <property type="component" value="Unassembled WGS sequence"/>
</dbReference>
<evidence type="ECO:0000256" key="1">
    <source>
        <dbReference type="SAM" id="Phobius"/>
    </source>
</evidence>
<dbReference type="EMBL" id="CABVPW010000058">
    <property type="protein sequence ID" value="VWC46801.1"/>
    <property type="molecule type" value="Genomic_DNA"/>
</dbReference>
<organism evidence="2 3">
    <name type="scientific">Burkholderia lata (strain ATCC 17760 / DSM 23089 / LMG 22485 / NCIMB 9086 / R18194 / 383)</name>
    <dbReference type="NCBI Taxonomy" id="482957"/>
    <lineage>
        <taxon>Bacteria</taxon>
        <taxon>Pseudomonadati</taxon>
        <taxon>Pseudomonadota</taxon>
        <taxon>Betaproteobacteria</taxon>
        <taxon>Burkholderiales</taxon>
        <taxon>Burkholderiaceae</taxon>
        <taxon>Burkholderia</taxon>
        <taxon>Burkholderia cepacia complex</taxon>
    </lineage>
</organism>
<keyword evidence="1" id="KW-0812">Transmembrane</keyword>
<name>A0A6P2SCL4_BURL3</name>
<reference evidence="2 3" key="1">
    <citation type="submission" date="2019-09" db="EMBL/GenBank/DDBJ databases">
        <authorList>
            <person name="Depoorter E."/>
        </authorList>
    </citation>
    <scope>NUCLEOTIDE SEQUENCE [LARGE SCALE GENOMIC DNA]</scope>
    <source>
        <strain evidence="2">LMG 23254</strain>
    </source>
</reference>
<sequence>MIGPFLLLDLFQFKQREGLTLEKWILFAEMLGLLVAVIACGYATMREIRRPLNEEEVSLLQLLGSRHAEVARLIAQWSAEREVFVVVDLDQAKWVAETTEARDAAQRVLQAMRELGRSSTVEHQATGQAGAA</sequence>
<keyword evidence="1" id="KW-1133">Transmembrane helix</keyword>
<gene>
    <name evidence="2" type="ORF">BLA23254_07423</name>
</gene>
<proteinExistence type="predicted"/>
<evidence type="ECO:0000313" key="2">
    <source>
        <dbReference type="EMBL" id="VWC46801.1"/>
    </source>
</evidence>
<protein>
    <submittedName>
        <fullName evidence="2">Uncharacterized protein</fullName>
    </submittedName>
</protein>
<accession>A0A6P2SCL4</accession>
<evidence type="ECO:0000313" key="3">
    <source>
        <dbReference type="Proteomes" id="UP000494218"/>
    </source>
</evidence>
<dbReference type="AlphaFoldDB" id="A0A6P2SCL4"/>